<gene>
    <name evidence="2" type="ORF">DFR38_13010</name>
</gene>
<name>A0A318IXZ9_9NEIS</name>
<dbReference type="Pfam" id="PF10087">
    <property type="entry name" value="DUF2325"/>
    <property type="match status" value="1"/>
</dbReference>
<keyword evidence="3" id="KW-1185">Reference proteome</keyword>
<dbReference type="AlphaFoldDB" id="A0A318IXZ9"/>
<sequence length="98" mass="10947">MDALLIGGDSLGQIPDVLALYDIRIARHITGRNTLHQRKLPLPKNTQMLILLTDYLGHNAMRHYRDTAAARGIPVLACRRSATAVAERLRHDGWQPQG</sequence>
<dbReference type="InterPro" id="IPR016772">
    <property type="entry name" value="UCP020408"/>
</dbReference>
<dbReference type="EMBL" id="QJKC01000030">
    <property type="protein sequence ID" value="PXX39833.1"/>
    <property type="molecule type" value="Genomic_DNA"/>
</dbReference>
<dbReference type="Proteomes" id="UP000248395">
    <property type="component" value="Unassembled WGS sequence"/>
</dbReference>
<evidence type="ECO:0008006" key="4">
    <source>
        <dbReference type="Google" id="ProtNLM"/>
    </source>
</evidence>
<dbReference type="RefSeq" id="WP_110313833.1">
    <property type="nucleotide sequence ID" value="NZ_QJKC01000030.1"/>
</dbReference>
<accession>A0A318IXZ9</accession>
<comment type="similarity">
    <text evidence="1">Belongs to the UPF0751 family.</text>
</comment>
<dbReference type="OrthoDB" id="5324142at2"/>
<proteinExistence type="inferred from homology"/>
<comment type="caution">
    <text evidence="2">The sequence shown here is derived from an EMBL/GenBank/DDBJ whole genome shotgun (WGS) entry which is preliminary data.</text>
</comment>
<reference evidence="2 3" key="1">
    <citation type="submission" date="2018-05" db="EMBL/GenBank/DDBJ databases">
        <title>Genomic Encyclopedia of Type Strains, Phase IV (KMG-IV): sequencing the most valuable type-strain genomes for metagenomic binning, comparative biology and taxonomic classification.</title>
        <authorList>
            <person name="Goeker M."/>
        </authorList>
    </citation>
    <scope>NUCLEOTIDE SEQUENCE [LARGE SCALE GENOMIC DNA]</scope>
    <source>
        <strain evidence="2 3">DSM 25134</strain>
    </source>
</reference>
<organism evidence="2 3">
    <name type="scientific">Aquitalea magnusonii</name>
    <dbReference type="NCBI Taxonomy" id="332411"/>
    <lineage>
        <taxon>Bacteria</taxon>
        <taxon>Pseudomonadati</taxon>
        <taxon>Pseudomonadota</taxon>
        <taxon>Betaproteobacteria</taxon>
        <taxon>Neisseriales</taxon>
        <taxon>Chromobacteriaceae</taxon>
        <taxon>Aquitalea</taxon>
    </lineage>
</organism>
<evidence type="ECO:0000313" key="2">
    <source>
        <dbReference type="EMBL" id="PXX39833.1"/>
    </source>
</evidence>
<protein>
    <recommendedName>
        <fullName evidence="4">DUF2325 domain-containing protein</fullName>
    </recommendedName>
</protein>
<evidence type="ECO:0000313" key="3">
    <source>
        <dbReference type="Proteomes" id="UP000248395"/>
    </source>
</evidence>
<dbReference type="PIRSF" id="PIRSF020408">
    <property type="entry name" value="UCP020408"/>
    <property type="match status" value="1"/>
</dbReference>
<evidence type="ECO:0000256" key="1">
    <source>
        <dbReference type="ARBA" id="ARBA00007189"/>
    </source>
</evidence>